<dbReference type="HAMAP" id="MF_02214">
    <property type="entry name" value="Lipid_II_synth_MurT"/>
    <property type="match status" value="1"/>
</dbReference>
<dbReference type="Pfam" id="PF08245">
    <property type="entry name" value="Mur_ligase_M"/>
    <property type="match status" value="1"/>
</dbReference>
<evidence type="ECO:0000256" key="3">
    <source>
        <dbReference type="ARBA" id="ARBA00022840"/>
    </source>
</evidence>
<dbReference type="GO" id="GO:0046872">
    <property type="term" value="F:metal ion binding"/>
    <property type="evidence" value="ECO:0007669"/>
    <property type="project" value="UniProtKB-KW"/>
</dbReference>
<accession>A0A955L762</accession>
<dbReference type="Gene3D" id="3.40.1190.10">
    <property type="entry name" value="Mur-like, catalytic domain"/>
    <property type="match status" value="1"/>
</dbReference>
<keyword evidence="2 4" id="KW-0547">Nucleotide-binding</keyword>
<evidence type="ECO:0000256" key="2">
    <source>
        <dbReference type="ARBA" id="ARBA00022741"/>
    </source>
</evidence>
<sequence>MKQIAIVPIVIFAKILTWIVKVTKRGSGTALPGLIVGRRAPWVLSYLLEQIPHIIVVTGTNGKTTTQTMLRSIIETDNQVVLTNATGANLSRGILSELLKRSNILGKISFKSALFEVEEGTLPRIVAQLKPEIIAVTNLYRDQLDAYGEIDITEKYIRTALEKAPQARIVLNQDDPRVSKLAQGLPNEVVYVSLPEELLTHFPYEGIQSKKTKPHKQSVKAKSIQIHEDLTSEFSVEGKVGDNPITIEDIRIASPGFFHVYNALVAITIASLIKIKPETIKAGLQNFEPAFGRGEVIMKKEGTKAVHYRLLLVKNPAGFNLNTQLIQAIPNLKILIAINDNTADGTDVSWLWDSKLEILNESSISSITCSGTRAKDMHLRLKYAFNILPEIHTDESLDWALQHTFETAKHGDTIFVLPTYTAMLEIRKLMGRQLEE</sequence>
<dbReference type="GO" id="GO:0009252">
    <property type="term" value="P:peptidoglycan biosynthetic process"/>
    <property type="evidence" value="ECO:0007669"/>
    <property type="project" value="UniProtKB-UniRule"/>
</dbReference>
<dbReference type="PROSITE" id="PS01011">
    <property type="entry name" value="FOLYLPOLYGLU_SYNT_1"/>
    <property type="match status" value="1"/>
</dbReference>
<keyword evidence="3 4" id="KW-0067">ATP-binding</keyword>
<feature type="domain" description="Mur ligase central" evidence="5">
    <location>
        <begin position="57"/>
        <end position="269"/>
    </location>
</feature>
<comment type="catalytic activity">
    <reaction evidence="4">
        <text>beta-D-GlcNAc-(1-&gt;4)-Mur2Ac(oyl-L-Ala-gamma-D-Glu-L-Lys-D-Ala-D-Ala)-di-trans,octa-cis-undecaprenyl diphosphate + ATP = beta-D-GlcNAc-(1-&gt;4)-Mur2Ac(oyl-L-Ala-gamma-D-O-P-Glu-L-Lys-D-Ala-D-Ala)-di-trans,octa-cis-undecaprenyl diphosphate + ADP</text>
        <dbReference type="Rhea" id="RHEA:59488"/>
        <dbReference type="ChEBI" id="CHEBI:30616"/>
        <dbReference type="ChEBI" id="CHEBI:60033"/>
        <dbReference type="ChEBI" id="CHEBI:143132"/>
        <dbReference type="ChEBI" id="CHEBI:456216"/>
    </reaction>
</comment>
<comment type="subunit">
    <text evidence="4">Forms a heterodimer with GatD.</text>
</comment>
<dbReference type="PANTHER" id="PTHR23135:SF7">
    <property type="entry name" value="LIPID II ISOGLUTAMINYL SYNTHASE (GLUTAMINE-HYDROLYZING) SUBUNIT MURT"/>
    <property type="match status" value="1"/>
</dbReference>
<dbReference type="InterPro" id="IPR013221">
    <property type="entry name" value="Mur_ligase_cen"/>
</dbReference>
<dbReference type="SUPFAM" id="SSF53623">
    <property type="entry name" value="MurD-like peptide ligases, catalytic domain"/>
    <property type="match status" value="1"/>
</dbReference>
<comment type="caution">
    <text evidence="7">The sequence shown here is derived from an EMBL/GenBank/DDBJ whole genome shotgun (WGS) entry which is preliminary data.</text>
</comment>
<dbReference type="Pfam" id="PF08353">
    <property type="entry name" value="MurT_C"/>
    <property type="match status" value="1"/>
</dbReference>
<evidence type="ECO:0000256" key="4">
    <source>
        <dbReference type="HAMAP-Rule" id="MF_02214"/>
    </source>
</evidence>
<keyword evidence="1 4" id="KW-0436">Ligase</keyword>
<dbReference type="InterPro" id="IPR036565">
    <property type="entry name" value="Mur-like_cat_sf"/>
</dbReference>
<comment type="pathway">
    <text evidence="4">Cell wall biogenesis; peptidoglycan biosynthesis.</text>
</comment>
<keyword evidence="4" id="KW-0479">Metal-binding</keyword>
<dbReference type="InterPro" id="IPR018109">
    <property type="entry name" value="Folylpolyglutamate_synth_CS"/>
</dbReference>
<comment type="similarity">
    <text evidence="4">Belongs to the MurCDEF family. MurT subfamily.</text>
</comment>
<dbReference type="AlphaFoldDB" id="A0A955L762"/>
<dbReference type="Proteomes" id="UP000754563">
    <property type="component" value="Unassembled WGS sequence"/>
</dbReference>
<name>A0A955L762_9BACT</name>
<protein>
    <recommendedName>
        <fullName evidence="4">Lipid II isoglutaminyl synthase (glutamine-hydrolyzing) subunit MurT</fullName>
        <ecNumber evidence="4">6.3.5.13</ecNumber>
    </recommendedName>
</protein>
<dbReference type="InterPro" id="IPR013564">
    <property type="entry name" value="MurT_C"/>
</dbReference>
<evidence type="ECO:0000259" key="6">
    <source>
        <dbReference type="Pfam" id="PF08353"/>
    </source>
</evidence>
<dbReference type="InterPro" id="IPR043703">
    <property type="entry name" value="Lipid_II_synth_MurT"/>
</dbReference>
<dbReference type="GO" id="GO:0140282">
    <property type="term" value="F:carbon-nitrogen ligase activity on lipid II"/>
    <property type="evidence" value="ECO:0007669"/>
    <property type="project" value="UniProtKB-UniRule"/>
</dbReference>
<organism evidence="7 8">
    <name type="scientific">Candidatus Dojkabacteria bacterium</name>
    <dbReference type="NCBI Taxonomy" id="2099670"/>
    <lineage>
        <taxon>Bacteria</taxon>
        <taxon>Candidatus Dojkabacteria</taxon>
    </lineage>
</organism>
<evidence type="ECO:0000259" key="5">
    <source>
        <dbReference type="Pfam" id="PF08245"/>
    </source>
</evidence>
<comment type="function">
    <text evidence="4">The lipid II isoglutaminyl synthase complex catalyzes the formation of alpha-D-isoglutamine in the cell wall lipid II stem peptide. The MurT subunit catalyzes the ATP-dependent amidation of D-glutamate residue of lipid II, converting it to an isoglutamine residue.</text>
</comment>
<reference evidence="7" key="2">
    <citation type="journal article" date="2021" name="Microbiome">
        <title>Successional dynamics and alternative stable states in a saline activated sludge microbial community over 9 years.</title>
        <authorList>
            <person name="Wang Y."/>
            <person name="Ye J."/>
            <person name="Ju F."/>
            <person name="Liu L."/>
            <person name="Boyd J.A."/>
            <person name="Deng Y."/>
            <person name="Parks D.H."/>
            <person name="Jiang X."/>
            <person name="Yin X."/>
            <person name="Woodcroft B.J."/>
            <person name="Tyson G.W."/>
            <person name="Hugenholtz P."/>
            <person name="Polz M.F."/>
            <person name="Zhang T."/>
        </authorList>
    </citation>
    <scope>NUCLEOTIDE SEQUENCE</scope>
    <source>
        <strain evidence="7">HKST-UBA11</strain>
    </source>
</reference>
<evidence type="ECO:0000313" key="8">
    <source>
        <dbReference type="Proteomes" id="UP000754563"/>
    </source>
</evidence>
<dbReference type="GO" id="GO:0008360">
    <property type="term" value="P:regulation of cell shape"/>
    <property type="evidence" value="ECO:0007669"/>
    <property type="project" value="UniProtKB-KW"/>
</dbReference>
<evidence type="ECO:0000256" key="1">
    <source>
        <dbReference type="ARBA" id="ARBA00022598"/>
    </source>
</evidence>
<comment type="caution">
    <text evidence="4">Lacks conserved residue(s) required for the propagation of feature annotation.</text>
</comment>
<reference evidence="7" key="1">
    <citation type="submission" date="2020-04" db="EMBL/GenBank/DDBJ databases">
        <authorList>
            <person name="Zhang T."/>
        </authorList>
    </citation>
    <scope>NUCLEOTIDE SEQUENCE</scope>
    <source>
        <strain evidence="7">HKST-UBA11</strain>
    </source>
</reference>
<gene>
    <name evidence="4" type="primary">murT</name>
    <name evidence="7" type="ORF">KC717_00175</name>
</gene>
<keyword evidence="4" id="KW-0573">Peptidoglycan synthesis</keyword>
<evidence type="ECO:0000313" key="7">
    <source>
        <dbReference type="EMBL" id="MCA9385042.1"/>
    </source>
</evidence>
<dbReference type="GO" id="GO:0005524">
    <property type="term" value="F:ATP binding"/>
    <property type="evidence" value="ECO:0007669"/>
    <property type="project" value="UniProtKB-UniRule"/>
</dbReference>
<comment type="catalytic activity">
    <reaction evidence="4">
        <text>beta-D-GlcNAc-(1-&gt;4)-Mur2Ac(oyl-L-Ala-gamma-D-Glu-L-Lys-D-Ala-D-Ala)-di-trans,octa-cis-undecaprenyl diphosphate + L-glutamine + ATP + H2O = beta-D-GlcNAc-(1-&gt;4)-Mur2Ac(oyl-L-Ala-D-isoglutaminyl-L-Lys-D-Ala-D-Ala)-di-trans,octa-cis-undecaprenyl diphosphate + L-glutamate + ADP + phosphate + H(+)</text>
        <dbReference type="Rhea" id="RHEA:57928"/>
        <dbReference type="ChEBI" id="CHEBI:15377"/>
        <dbReference type="ChEBI" id="CHEBI:15378"/>
        <dbReference type="ChEBI" id="CHEBI:29985"/>
        <dbReference type="ChEBI" id="CHEBI:30616"/>
        <dbReference type="ChEBI" id="CHEBI:43474"/>
        <dbReference type="ChEBI" id="CHEBI:58359"/>
        <dbReference type="ChEBI" id="CHEBI:60033"/>
        <dbReference type="ChEBI" id="CHEBI:62233"/>
        <dbReference type="ChEBI" id="CHEBI:456216"/>
        <dbReference type="EC" id="6.3.5.13"/>
    </reaction>
</comment>
<dbReference type="GO" id="GO:0004326">
    <property type="term" value="F:tetrahydrofolylpolyglutamate synthase activity"/>
    <property type="evidence" value="ECO:0007669"/>
    <property type="project" value="InterPro"/>
</dbReference>
<feature type="active site" evidence="4">
    <location>
        <position position="347"/>
    </location>
</feature>
<dbReference type="GO" id="GO:0071555">
    <property type="term" value="P:cell wall organization"/>
    <property type="evidence" value="ECO:0007669"/>
    <property type="project" value="UniProtKB-KW"/>
</dbReference>
<dbReference type="EC" id="6.3.5.13" evidence="4"/>
<keyword evidence="4" id="KW-0961">Cell wall biogenesis/degradation</keyword>
<proteinExistence type="inferred from homology"/>
<keyword evidence="4" id="KW-0133">Cell shape</keyword>
<feature type="domain" description="Lipid II isoglutaminyl synthase (glutamine-hydrolyzing) subunit MurT C-terminal" evidence="6">
    <location>
        <begin position="312"/>
        <end position="423"/>
    </location>
</feature>
<comment type="catalytic activity">
    <reaction evidence="4">
        <text>beta-D-GlcNAc-(1-&gt;4)-Mur2Ac(oyl-L-Ala-gamma-D-O-P-Glu-L-Lys-D-Ala-D-Ala)-di-trans,octa-cis-undecaprenyl diphosphate + NH4(+) = beta-D-GlcNAc-(1-&gt;4)-Mur2Ac(oyl-L-Ala-D-isoglutaminyl-L-Lys-D-Ala-D-Ala)-di-trans,octa-cis-undecaprenyl diphosphate + phosphate + H(+)</text>
        <dbReference type="Rhea" id="RHEA:57932"/>
        <dbReference type="ChEBI" id="CHEBI:15378"/>
        <dbReference type="ChEBI" id="CHEBI:28938"/>
        <dbReference type="ChEBI" id="CHEBI:43474"/>
        <dbReference type="ChEBI" id="CHEBI:62233"/>
        <dbReference type="ChEBI" id="CHEBI:143132"/>
    </reaction>
</comment>
<dbReference type="PANTHER" id="PTHR23135">
    <property type="entry name" value="MUR LIGASE FAMILY MEMBER"/>
    <property type="match status" value="1"/>
</dbReference>
<dbReference type="EMBL" id="JAGQLH010000001">
    <property type="protein sequence ID" value="MCA9385042.1"/>
    <property type="molecule type" value="Genomic_DNA"/>
</dbReference>